<protein>
    <recommendedName>
        <fullName evidence="3">N-acetyltransferase domain-containing protein</fullName>
    </recommendedName>
</protein>
<dbReference type="Gene3D" id="3.40.630.30">
    <property type="match status" value="1"/>
</dbReference>
<organism evidence="1 2">
    <name type="scientific">Madurella fahalii</name>
    <dbReference type="NCBI Taxonomy" id="1157608"/>
    <lineage>
        <taxon>Eukaryota</taxon>
        <taxon>Fungi</taxon>
        <taxon>Dikarya</taxon>
        <taxon>Ascomycota</taxon>
        <taxon>Pezizomycotina</taxon>
        <taxon>Sordariomycetes</taxon>
        <taxon>Sordariomycetidae</taxon>
        <taxon>Sordariales</taxon>
        <taxon>Sordariales incertae sedis</taxon>
        <taxon>Madurella</taxon>
    </lineage>
</organism>
<dbReference type="PANTHER" id="PTHR42791">
    <property type="entry name" value="GNAT FAMILY ACETYLTRANSFERASE"/>
    <property type="match status" value="1"/>
</dbReference>
<dbReference type="SUPFAM" id="SSF55729">
    <property type="entry name" value="Acyl-CoA N-acyltransferases (Nat)"/>
    <property type="match status" value="1"/>
</dbReference>
<gene>
    <name evidence="1" type="ORF">MFIFM68171_09732</name>
</gene>
<proteinExistence type="predicted"/>
<evidence type="ECO:0000313" key="2">
    <source>
        <dbReference type="Proteomes" id="UP001628179"/>
    </source>
</evidence>
<sequence>MEPRLGGLSDVDSVTDVFIRAMPDDPQWDYRFPGRHQYPEDHYKFTRMLIERFLDPTYDDWVVVVREVSLEPGNGKKSIVSFAVYRRNPSNESRDPFKWVEEHGGSTRKDANHEHFNAFWERQVQAYNQYFGDMGNDQIHLQILATLPKFRCRGHGSSLCRWGMRVVLKDRLERISVMASPMGSTLYSSLGFNTVDTFSIQVPGEEEKLDLKAMMCLRETCVRLLQQANTADRGVWGVRDG</sequence>
<accession>A0ABQ0GP67</accession>
<comment type="caution">
    <text evidence="1">The sequence shown here is derived from an EMBL/GenBank/DDBJ whole genome shotgun (WGS) entry which is preliminary data.</text>
</comment>
<dbReference type="RefSeq" id="XP_070921252.1">
    <property type="nucleotide sequence ID" value="XM_071065151.1"/>
</dbReference>
<name>A0ABQ0GP67_9PEZI</name>
<evidence type="ECO:0000313" key="1">
    <source>
        <dbReference type="EMBL" id="GAB1319522.1"/>
    </source>
</evidence>
<evidence type="ECO:0008006" key="3">
    <source>
        <dbReference type="Google" id="ProtNLM"/>
    </source>
</evidence>
<dbReference type="GeneID" id="98180474"/>
<dbReference type="InterPro" id="IPR016181">
    <property type="entry name" value="Acyl_CoA_acyltransferase"/>
</dbReference>
<dbReference type="InterPro" id="IPR052523">
    <property type="entry name" value="Trichothecene_AcTrans"/>
</dbReference>
<keyword evidence="2" id="KW-1185">Reference proteome</keyword>
<reference evidence="1 2" key="1">
    <citation type="submission" date="2024-09" db="EMBL/GenBank/DDBJ databases">
        <title>Itraconazole resistance in Madurella fahalii resulting from another homologue of gene encoding cytochrome P450 14-alpha sterol demethylase (CYP51).</title>
        <authorList>
            <person name="Yoshioka I."/>
            <person name="Fahal A.H."/>
            <person name="Kaneko S."/>
            <person name="Yaguchi T."/>
        </authorList>
    </citation>
    <scope>NUCLEOTIDE SEQUENCE [LARGE SCALE GENOMIC DNA]</scope>
    <source>
        <strain evidence="1 2">IFM 68171</strain>
    </source>
</reference>
<dbReference type="PANTHER" id="PTHR42791:SF2">
    <property type="entry name" value="N-ACETYLTRANSFERASE DOMAIN-CONTAINING PROTEIN"/>
    <property type="match status" value="1"/>
</dbReference>
<dbReference type="Proteomes" id="UP001628179">
    <property type="component" value="Unassembled WGS sequence"/>
</dbReference>
<dbReference type="EMBL" id="BAAFSV010000005">
    <property type="protein sequence ID" value="GAB1319522.1"/>
    <property type="molecule type" value="Genomic_DNA"/>
</dbReference>